<name>A0AAF3F8N6_9BILA</name>
<reference evidence="2" key="1">
    <citation type="submission" date="2024-02" db="UniProtKB">
        <authorList>
            <consortium name="WormBaseParasite"/>
        </authorList>
    </citation>
    <scope>IDENTIFICATION</scope>
</reference>
<organism evidence="1 2">
    <name type="scientific">Mesorhabditis belari</name>
    <dbReference type="NCBI Taxonomy" id="2138241"/>
    <lineage>
        <taxon>Eukaryota</taxon>
        <taxon>Metazoa</taxon>
        <taxon>Ecdysozoa</taxon>
        <taxon>Nematoda</taxon>
        <taxon>Chromadorea</taxon>
        <taxon>Rhabditida</taxon>
        <taxon>Rhabditina</taxon>
        <taxon>Rhabditomorpha</taxon>
        <taxon>Rhabditoidea</taxon>
        <taxon>Rhabditidae</taxon>
        <taxon>Mesorhabditinae</taxon>
        <taxon>Mesorhabditis</taxon>
    </lineage>
</organism>
<protein>
    <submittedName>
        <fullName evidence="2">Uncharacterized protein</fullName>
    </submittedName>
</protein>
<accession>A0AAF3F8N6</accession>
<evidence type="ECO:0000313" key="2">
    <source>
        <dbReference type="WBParaSite" id="MBELARI_LOCUS3190"/>
    </source>
</evidence>
<proteinExistence type="predicted"/>
<keyword evidence="1" id="KW-1185">Reference proteome</keyword>
<dbReference type="WBParaSite" id="MBELARI_LOCUS3190">
    <property type="protein sequence ID" value="MBELARI_LOCUS3190"/>
    <property type="gene ID" value="MBELARI_LOCUS3190"/>
</dbReference>
<dbReference type="Proteomes" id="UP000887575">
    <property type="component" value="Unassembled WGS sequence"/>
</dbReference>
<evidence type="ECO:0000313" key="1">
    <source>
        <dbReference type="Proteomes" id="UP000887575"/>
    </source>
</evidence>
<sequence length="137" mass="16098">MAFHSKLYRIRDHPERKTIQFGPSQLFHSFAKLWCRHFCFNCIRNLQKLINRVEIKSTLGLKCIVDEWRCWCYEKCKKCPAGMSQFLALTSASSFVFIETMRNLETPNEISDEILLISSFPVYRNLLHLSTETGNDD</sequence>
<dbReference type="AlphaFoldDB" id="A0AAF3F8N6"/>